<feature type="domain" description="Transcription regulator PadR N-terminal" evidence="1">
    <location>
        <begin position="18"/>
        <end position="89"/>
    </location>
</feature>
<protein>
    <recommendedName>
        <fullName evidence="1">Transcription regulator PadR N-terminal domain-containing protein</fullName>
    </recommendedName>
</protein>
<dbReference type="InterPro" id="IPR052509">
    <property type="entry name" value="Metal_resp_DNA-bind_regulator"/>
</dbReference>
<dbReference type="Proteomes" id="UP001053296">
    <property type="component" value="Chromosome"/>
</dbReference>
<evidence type="ECO:0000259" key="1">
    <source>
        <dbReference type="Pfam" id="PF03551"/>
    </source>
</evidence>
<dbReference type="Pfam" id="PF03551">
    <property type="entry name" value="PadR"/>
    <property type="match status" value="1"/>
</dbReference>
<dbReference type="EMBL" id="AP024485">
    <property type="protein sequence ID" value="BCS88212.1"/>
    <property type="molecule type" value="Genomic_DNA"/>
</dbReference>
<dbReference type="PANTHER" id="PTHR33169">
    <property type="entry name" value="PADR-FAMILY TRANSCRIPTIONAL REGULATOR"/>
    <property type="match status" value="1"/>
</dbReference>
<dbReference type="Gene3D" id="1.10.10.10">
    <property type="entry name" value="Winged helix-like DNA-binding domain superfamily/Winged helix DNA-binding domain"/>
    <property type="match status" value="1"/>
</dbReference>
<dbReference type="InterPro" id="IPR005149">
    <property type="entry name" value="Tscrpt_reg_PadR_N"/>
</dbReference>
<accession>A0ABN6EP66</accession>
<dbReference type="InterPro" id="IPR036388">
    <property type="entry name" value="WH-like_DNA-bd_sf"/>
</dbReference>
<dbReference type="SUPFAM" id="SSF46785">
    <property type="entry name" value="Winged helix' DNA-binding domain"/>
    <property type="match status" value="1"/>
</dbReference>
<dbReference type="InterPro" id="IPR036390">
    <property type="entry name" value="WH_DNA-bd_sf"/>
</dbReference>
<dbReference type="RefSeq" id="WP_229595644.1">
    <property type="nucleotide sequence ID" value="NZ_AP024485.1"/>
</dbReference>
<sequence length="114" mass="13143">MSKKVGGSKPQRYVQPSLLMALKGGESYGYQLIQAIAEYGFMRDEAPPGMIYRHLRQMDDEGLVESRWDAEGDGPAKRVYSITQEGLEILDAWVLHMERQRNSLDNFINMYRNQ</sequence>
<gene>
    <name evidence="2" type="ORF">PSDVSF_14540</name>
</gene>
<keyword evidence="3" id="KW-1185">Reference proteome</keyword>
<evidence type="ECO:0000313" key="2">
    <source>
        <dbReference type="EMBL" id="BCS88212.1"/>
    </source>
</evidence>
<reference evidence="2" key="1">
    <citation type="journal article" date="2022" name="Arch. Microbiol.">
        <title>Pseudodesulfovibrio sediminis sp. nov., a mesophilic and neutrophilic sulfate-reducing bacterium isolated from sediment of a brackish lake.</title>
        <authorList>
            <person name="Takahashi A."/>
            <person name="Kojima H."/>
            <person name="Watanabe M."/>
            <person name="Fukui M."/>
        </authorList>
    </citation>
    <scope>NUCLEOTIDE SEQUENCE</scope>
    <source>
        <strain evidence="2">SF6</strain>
    </source>
</reference>
<organism evidence="2 3">
    <name type="scientific">Pseudodesulfovibrio sediminis</name>
    <dbReference type="NCBI Taxonomy" id="2810563"/>
    <lineage>
        <taxon>Bacteria</taxon>
        <taxon>Pseudomonadati</taxon>
        <taxon>Thermodesulfobacteriota</taxon>
        <taxon>Desulfovibrionia</taxon>
        <taxon>Desulfovibrionales</taxon>
        <taxon>Desulfovibrionaceae</taxon>
    </lineage>
</organism>
<proteinExistence type="predicted"/>
<name>A0ABN6EP66_9BACT</name>
<evidence type="ECO:0000313" key="3">
    <source>
        <dbReference type="Proteomes" id="UP001053296"/>
    </source>
</evidence>
<dbReference type="PANTHER" id="PTHR33169:SF14">
    <property type="entry name" value="TRANSCRIPTIONAL REGULATOR RV3488"/>
    <property type="match status" value="1"/>
</dbReference>